<evidence type="ECO:0000256" key="1">
    <source>
        <dbReference type="ARBA" id="ARBA00004167"/>
    </source>
</evidence>
<comment type="caution">
    <text evidence="13">Lacks conserved residue(s) required for the propagation of feature annotation.</text>
</comment>
<evidence type="ECO:0000256" key="10">
    <source>
        <dbReference type="ARBA" id="ARBA00023157"/>
    </source>
</evidence>
<feature type="disulfide bond" evidence="14">
    <location>
        <begin position="256"/>
        <end position="271"/>
    </location>
</feature>
<dbReference type="Proteomes" id="UP000230423">
    <property type="component" value="Unassembled WGS sequence"/>
</dbReference>
<dbReference type="InterPro" id="IPR011042">
    <property type="entry name" value="6-blade_b-propeller_TolB-like"/>
</dbReference>
<feature type="repeat" description="LDL-receptor class B" evidence="15">
    <location>
        <begin position="656"/>
        <end position="697"/>
    </location>
</feature>
<feature type="disulfide bond" evidence="14">
    <location>
        <begin position="387"/>
        <end position="399"/>
    </location>
</feature>
<dbReference type="PROSITE" id="PS00022">
    <property type="entry name" value="EGF_1"/>
    <property type="match status" value="1"/>
</dbReference>
<name>A0A2G9UCN3_TELCI</name>
<dbReference type="InterPro" id="IPR002172">
    <property type="entry name" value="LDrepeatLR_classA_rpt"/>
</dbReference>
<evidence type="ECO:0000256" key="4">
    <source>
        <dbReference type="ARBA" id="ARBA00022583"/>
    </source>
</evidence>
<reference evidence="17 18" key="1">
    <citation type="submission" date="2015-09" db="EMBL/GenBank/DDBJ databases">
        <title>Draft genome of the parasitic nematode Teladorsagia circumcincta isolate WARC Sus (inbred).</title>
        <authorList>
            <person name="Mitreva M."/>
        </authorList>
    </citation>
    <scope>NUCLEOTIDE SEQUENCE [LARGE SCALE GENOMIC DNA]</scope>
    <source>
        <strain evidence="17 18">S</strain>
    </source>
</reference>
<dbReference type="GO" id="GO:0006897">
    <property type="term" value="P:endocytosis"/>
    <property type="evidence" value="ECO:0007669"/>
    <property type="project" value="UniProtKB-KW"/>
</dbReference>
<evidence type="ECO:0000256" key="15">
    <source>
        <dbReference type="PROSITE-ProRule" id="PRU00461"/>
    </source>
</evidence>
<dbReference type="FunFam" id="4.10.400.10:FF:000005">
    <property type="entry name" value="low-density lipoprotein receptor-related protein 1B"/>
    <property type="match status" value="1"/>
</dbReference>
<proteinExistence type="predicted"/>
<dbReference type="FunFam" id="2.120.10.30:FF:000241">
    <property type="entry name" value="Low-density lipoprotein receptor-related protein 6"/>
    <property type="match status" value="1"/>
</dbReference>
<dbReference type="SUPFAM" id="SSF57424">
    <property type="entry name" value="LDL receptor-like module"/>
    <property type="match status" value="4"/>
</dbReference>
<dbReference type="InterPro" id="IPR001881">
    <property type="entry name" value="EGF-like_Ca-bd_dom"/>
</dbReference>
<feature type="disulfide bond" evidence="14">
    <location>
        <begin position="237"/>
        <end position="249"/>
    </location>
</feature>
<evidence type="ECO:0000313" key="17">
    <source>
        <dbReference type="EMBL" id="PIO68008.1"/>
    </source>
</evidence>
<dbReference type="PROSITE" id="PS50026">
    <property type="entry name" value="EGF_3"/>
    <property type="match status" value="1"/>
</dbReference>
<evidence type="ECO:0000256" key="7">
    <source>
        <dbReference type="ARBA" id="ARBA00022737"/>
    </source>
</evidence>
<feature type="disulfide bond" evidence="14">
    <location>
        <begin position="406"/>
        <end position="421"/>
    </location>
</feature>
<dbReference type="FunFam" id="4.10.400.10:FF:000172">
    <property type="entry name" value="Low-density lipoprotein receptor-related protein"/>
    <property type="match status" value="1"/>
</dbReference>
<dbReference type="InterPro" id="IPR018097">
    <property type="entry name" value="EGF_Ca-bd_CS"/>
</dbReference>
<sequence length="787" mass="87243">MSAIAVHPGKGYLFFTEWSLQPYIGRMALDGSPELADPIVKLAENDLGWPNALTIDYYSNRLFWGDAHLNEIGFMDLDGGGRRHIPAQRTSHVSSMVVFDDYLYWSDWNLREVVRCDKWTGMNETVLKKTIQLPNDLRIIHPLRQPAYPNPCGTNNGGCSHLCLIGAGGNGYTCACPDQFVLLGDNKTCEPNCTDRQFACGGDDAKCIPKLWYCDGEPDCRDGSDEPGKDICGIRICPVGEFQCSNHNCTRPFQLCDGNDDCGDGSDEQECDKPCDPWMFKCAATGKCIPKRFTCDGDDDCGDRSDEADTLCYETPDCAQVDCRRGWTRCASSYRYNIFGALFETFDFIHKWLSYVKLCNGFNDCGPNDFSDEHLSMCSSFSEYGDCNLDQFKCANGRCINGSLPCDRNDDCGDASDEIGCAKKNGKTCESHNDNGGCKHLCTDVRDGYYCHCRDGFKPDPTNPFDCVDIDECAGNNTCTQLCLNTKGSYLCRCHEDYENNVVVGAMTGKDCRAKSHAGQKLDLDFNSLGVAPTNLAVDYLTGNIFITAVSLEESINNGVPGARKKRVSEAIHNTNTGSVYVALSDGRYLKKIISGHLQMPSAIVTLPSVGRICYADAGLHAKIECADMDGTHREIIVKDLVFSPSSMAVDEGKGNRIYWADPKYKKVDSVNPDGTDRTTIVRDPNVPWAIDVFENHLYWVSRETKTLYVQDKFGRGRQSTELHSSDDVEEWFDEDGSCPIARVDALVMPRQCKCTNGGRCKLDGSCECSSDFEGEYCQKSNTVSRK</sequence>
<dbReference type="Gene3D" id="2.40.128.620">
    <property type="match status" value="1"/>
</dbReference>
<keyword evidence="6" id="KW-0732">Signal</keyword>
<keyword evidence="12" id="KW-0325">Glycoprotein</keyword>
<dbReference type="InterPro" id="IPR036055">
    <property type="entry name" value="LDL_receptor-like_sf"/>
</dbReference>
<dbReference type="AlphaFoldDB" id="A0A2G9UCN3"/>
<organism evidence="17 18">
    <name type="scientific">Teladorsagia circumcincta</name>
    <name type="common">Brown stomach worm</name>
    <name type="synonym">Ostertagia circumcincta</name>
    <dbReference type="NCBI Taxonomy" id="45464"/>
    <lineage>
        <taxon>Eukaryota</taxon>
        <taxon>Metazoa</taxon>
        <taxon>Ecdysozoa</taxon>
        <taxon>Nematoda</taxon>
        <taxon>Chromadorea</taxon>
        <taxon>Rhabditida</taxon>
        <taxon>Rhabditina</taxon>
        <taxon>Rhabditomorpha</taxon>
        <taxon>Strongyloidea</taxon>
        <taxon>Trichostrongylidae</taxon>
        <taxon>Teladorsagia</taxon>
    </lineage>
</organism>
<dbReference type="FunFam" id="2.10.25.10:FF:000807">
    <property type="entry name" value="Low-density lipoprotein receptor domain class A"/>
    <property type="match status" value="1"/>
</dbReference>
<evidence type="ECO:0000256" key="8">
    <source>
        <dbReference type="ARBA" id="ARBA00022989"/>
    </source>
</evidence>
<evidence type="ECO:0000256" key="6">
    <source>
        <dbReference type="ARBA" id="ARBA00022729"/>
    </source>
</evidence>
<keyword evidence="3 13" id="KW-0245">EGF-like domain</keyword>
<dbReference type="PROSITE" id="PS51120">
    <property type="entry name" value="LDLRB"/>
    <property type="match status" value="2"/>
</dbReference>
<evidence type="ECO:0000256" key="11">
    <source>
        <dbReference type="ARBA" id="ARBA00023170"/>
    </source>
</evidence>
<keyword evidence="4" id="KW-0254">Endocytosis</keyword>
<dbReference type="SMART" id="SM00192">
    <property type="entry name" value="LDLa"/>
    <property type="match status" value="5"/>
</dbReference>
<keyword evidence="7" id="KW-0677">Repeat</keyword>
<dbReference type="SMART" id="SM00135">
    <property type="entry name" value="LY"/>
    <property type="match status" value="6"/>
</dbReference>
<dbReference type="PROSITE" id="PS01187">
    <property type="entry name" value="EGF_CA"/>
    <property type="match status" value="1"/>
</dbReference>
<feature type="repeat" description="LDL-receptor class B" evidence="15">
    <location>
        <begin position="611"/>
        <end position="654"/>
    </location>
</feature>
<dbReference type="Pfam" id="PF00057">
    <property type="entry name" value="Ldl_recept_a"/>
    <property type="match status" value="4"/>
</dbReference>
<feature type="disulfide bond" evidence="14">
    <location>
        <begin position="244"/>
        <end position="262"/>
    </location>
</feature>
<dbReference type="Gene3D" id="2.120.10.30">
    <property type="entry name" value="TolB, C-terminal domain"/>
    <property type="match status" value="2"/>
</dbReference>
<dbReference type="GO" id="GO:0005886">
    <property type="term" value="C:plasma membrane"/>
    <property type="evidence" value="ECO:0007669"/>
    <property type="project" value="TreeGrafter"/>
</dbReference>
<dbReference type="InterPro" id="IPR000742">
    <property type="entry name" value="EGF"/>
</dbReference>
<dbReference type="OrthoDB" id="21182at2759"/>
<dbReference type="PRINTS" id="PR00261">
    <property type="entry name" value="LDLRECEPTOR"/>
</dbReference>
<dbReference type="PROSITE" id="PS01209">
    <property type="entry name" value="LDLRA_1"/>
    <property type="match status" value="2"/>
</dbReference>
<dbReference type="PANTHER" id="PTHR22722:SF14">
    <property type="entry name" value="MEGALIN, ISOFORM A"/>
    <property type="match status" value="1"/>
</dbReference>
<dbReference type="Gene3D" id="2.10.25.10">
    <property type="entry name" value="Laminin"/>
    <property type="match status" value="2"/>
</dbReference>
<keyword evidence="17" id="KW-0449">Lipoprotein</keyword>
<dbReference type="SMART" id="SM00181">
    <property type="entry name" value="EGF"/>
    <property type="match status" value="4"/>
</dbReference>
<feature type="disulfide bond" evidence="14">
    <location>
        <begin position="394"/>
        <end position="412"/>
    </location>
</feature>
<dbReference type="SUPFAM" id="SSF57196">
    <property type="entry name" value="EGF/Laminin"/>
    <property type="match status" value="3"/>
</dbReference>
<feature type="non-terminal residue" evidence="17">
    <location>
        <position position="787"/>
    </location>
</feature>
<evidence type="ECO:0000256" key="12">
    <source>
        <dbReference type="ARBA" id="ARBA00023180"/>
    </source>
</evidence>
<dbReference type="SMART" id="SM00179">
    <property type="entry name" value="EGF_CA"/>
    <property type="match status" value="2"/>
</dbReference>
<dbReference type="Pfam" id="PF14670">
    <property type="entry name" value="FXa_inhibition"/>
    <property type="match status" value="1"/>
</dbReference>
<evidence type="ECO:0000256" key="3">
    <source>
        <dbReference type="ARBA" id="ARBA00022536"/>
    </source>
</evidence>
<evidence type="ECO:0000256" key="14">
    <source>
        <dbReference type="PROSITE-ProRule" id="PRU00124"/>
    </source>
</evidence>
<evidence type="ECO:0000256" key="5">
    <source>
        <dbReference type="ARBA" id="ARBA00022692"/>
    </source>
</evidence>
<gene>
    <name evidence="17" type="ORF">TELCIR_10226</name>
</gene>
<dbReference type="GO" id="GO:0005509">
    <property type="term" value="F:calcium ion binding"/>
    <property type="evidence" value="ECO:0007669"/>
    <property type="project" value="InterPro"/>
</dbReference>
<keyword evidence="9" id="KW-0472">Membrane</keyword>
<dbReference type="GO" id="GO:0043235">
    <property type="term" value="C:receptor complex"/>
    <property type="evidence" value="ECO:0007669"/>
    <property type="project" value="TreeGrafter"/>
</dbReference>
<dbReference type="InterPro" id="IPR051221">
    <property type="entry name" value="LDLR-related"/>
</dbReference>
<dbReference type="InterPro" id="IPR023415">
    <property type="entry name" value="LDLR_class-A_CS"/>
</dbReference>
<feature type="disulfide bond" evidence="13">
    <location>
        <begin position="769"/>
        <end position="778"/>
    </location>
</feature>
<dbReference type="EMBL" id="KZ347305">
    <property type="protein sequence ID" value="PIO68008.1"/>
    <property type="molecule type" value="Genomic_DNA"/>
</dbReference>
<keyword evidence="5" id="KW-0812">Transmembrane</keyword>
<evidence type="ECO:0000259" key="16">
    <source>
        <dbReference type="PROSITE" id="PS50026"/>
    </source>
</evidence>
<dbReference type="CDD" id="cd00112">
    <property type="entry name" value="LDLa"/>
    <property type="match status" value="3"/>
</dbReference>
<evidence type="ECO:0000256" key="9">
    <source>
        <dbReference type="ARBA" id="ARBA00023136"/>
    </source>
</evidence>
<dbReference type="Gene3D" id="4.10.400.10">
    <property type="entry name" value="Low-density Lipoprotein Receptor"/>
    <property type="match status" value="3"/>
</dbReference>
<dbReference type="SUPFAM" id="SSF101898">
    <property type="entry name" value="NHL repeat"/>
    <property type="match status" value="1"/>
</dbReference>
<dbReference type="InterPro" id="IPR049883">
    <property type="entry name" value="NOTCH1_EGF-like"/>
</dbReference>
<dbReference type="Pfam" id="PF00058">
    <property type="entry name" value="Ldl_recept_b"/>
    <property type="match status" value="2"/>
</dbReference>
<dbReference type="PANTHER" id="PTHR22722">
    <property type="entry name" value="LOW-DENSITY LIPOPROTEIN RECEPTOR-RELATED PROTEIN 2-RELATED"/>
    <property type="match status" value="1"/>
</dbReference>
<evidence type="ECO:0000313" key="18">
    <source>
        <dbReference type="Proteomes" id="UP000230423"/>
    </source>
</evidence>
<dbReference type="Pfam" id="PF07645">
    <property type="entry name" value="EGF_CA"/>
    <property type="match status" value="1"/>
</dbReference>
<dbReference type="FunFam" id="2.40.128.620:FF:000002">
    <property type="entry name" value="Low-density lipoprotein receptor-related protein"/>
    <property type="match status" value="1"/>
</dbReference>
<keyword evidence="18" id="KW-1185">Reference proteome</keyword>
<keyword evidence="10 13" id="KW-1015">Disulfide bond</keyword>
<keyword evidence="11 17" id="KW-0675">Receptor</keyword>
<dbReference type="SUPFAM" id="SSF63825">
    <property type="entry name" value="YWTD domain"/>
    <property type="match status" value="1"/>
</dbReference>
<evidence type="ECO:0000256" key="13">
    <source>
        <dbReference type="PROSITE-ProRule" id="PRU00076"/>
    </source>
</evidence>
<keyword evidence="8" id="KW-1133">Transmembrane helix</keyword>
<dbReference type="PROSITE" id="PS50068">
    <property type="entry name" value="LDLRA_2"/>
    <property type="match status" value="4"/>
</dbReference>
<protein>
    <submittedName>
        <fullName evidence="17">Low-density lipoprotein receptor domain class A</fullName>
    </submittedName>
</protein>
<comment type="subcellular location">
    <subcellularLocation>
        <location evidence="2">Endomembrane system</location>
    </subcellularLocation>
    <subcellularLocation>
        <location evidence="1">Membrane</location>
        <topology evidence="1">Single-pass membrane protein</topology>
    </subcellularLocation>
</comment>
<accession>A0A2G9UCN3</accession>
<feature type="domain" description="EGF-like" evidence="16">
    <location>
        <begin position="749"/>
        <end position="779"/>
    </location>
</feature>
<evidence type="ECO:0000256" key="2">
    <source>
        <dbReference type="ARBA" id="ARBA00004308"/>
    </source>
</evidence>
<dbReference type="InterPro" id="IPR000033">
    <property type="entry name" value="LDLR_classB_rpt"/>
</dbReference>